<protein>
    <submittedName>
        <fullName evidence="1">Uncharacterized protein</fullName>
    </submittedName>
</protein>
<evidence type="ECO:0000313" key="2">
    <source>
        <dbReference type="Proteomes" id="UP000006402"/>
    </source>
</evidence>
<reference evidence="1 2" key="1">
    <citation type="submission" date="2012-04" db="EMBL/GenBank/DDBJ databases">
        <authorList>
            <person name="Weinstock G."/>
            <person name="Sodergren E."/>
            <person name="Lobos E.A."/>
            <person name="Fulton L."/>
            <person name="Fulton R."/>
            <person name="Courtney L."/>
            <person name="Fronick C."/>
            <person name="O'Laughlin M."/>
            <person name="Godfrey J."/>
            <person name="Wilson R.M."/>
            <person name="Miner T."/>
            <person name="Farmer C."/>
            <person name="Delehaunty K."/>
            <person name="Cordes M."/>
            <person name="Minx P."/>
            <person name="Tomlinson C."/>
            <person name="Chen J."/>
            <person name="Wollam A."/>
            <person name="Pepin K.H."/>
            <person name="Bhonagiri V."/>
            <person name="Zhang X."/>
            <person name="Suruliraj S."/>
            <person name="Warren W."/>
            <person name="Mitreva M."/>
            <person name="Mardis E.R."/>
            <person name="Wilson R.K."/>
        </authorList>
    </citation>
    <scope>NUCLEOTIDE SEQUENCE [LARGE SCALE GENOMIC DNA]</scope>
    <source>
        <strain evidence="1 2">R496</strain>
    </source>
</reference>
<dbReference type="EMBL" id="AMAH01000057">
    <property type="protein sequence ID" value="EJX54476.1"/>
    <property type="molecule type" value="Genomic_DNA"/>
</dbReference>
<proteinExistence type="predicted"/>
<accession>A0AAV3GXT8</accession>
<sequence length="41" mass="4773">MISFKNAVYSEKGAVIRLLSQPYFIGKKECFSFLIFQLKVK</sequence>
<organism evidence="1 2">
    <name type="scientific">Enterococcus faecium R496</name>
    <dbReference type="NCBI Taxonomy" id="1134836"/>
    <lineage>
        <taxon>Bacteria</taxon>
        <taxon>Bacillati</taxon>
        <taxon>Bacillota</taxon>
        <taxon>Bacilli</taxon>
        <taxon>Lactobacillales</taxon>
        <taxon>Enterococcaceae</taxon>
        <taxon>Enterococcus</taxon>
    </lineage>
</organism>
<name>A0AAV3GXT8_ENTFC</name>
<gene>
    <name evidence="1" type="ORF">HMPREF1378_00729</name>
</gene>
<dbReference type="Proteomes" id="UP000006402">
    <property type="component" value="Unassembled WGS sequence"/>
</dbReference>
<evidence type="ECO:0000313" key="1">
    <source>
        <dbReference type="EMBL" id="EJX54476.1"/>
    </source>
</evidence>
<dbReference type="AlphaFoldDB" id="A0AAV3GXT8"/>
<comment type="caution">
    <text evidence="1">The sequence shown here is derived from an EMBL/GenBank/DDBJ whole genome shotgun (WGS) entry which is preliminary data.</text>
</comment>